<sequence length="608" mass="68655">MFEAQRLHASLLKAGLQSHAYRCNLLLHAYSLSGAFSDAEKLLRLMPFSNVVSYNTLLSAFIRSHRIDDAVHLLSSAPQTDSRSWNIVISGCAQNYRLKEAMAQFVRMTQSSVRPDNFTFAIIAPCCNLEFGKQVHAQIVKVCSTSDVFIGTNLVRMYAEGGEIWDAQKVFDEMPERDSTSWNTLISCYSKLGIGECSLELFRRFARDRMGLDEYTFAIVLNEFASRSWVFEAMQLHSLIIRCGFCFDRFISNALVNLYSKCGFVASAYRLFKGIFEPDVVSWTAMIAGFAQSGWEKDAMQLFDQMRASEVEPNSFTLGGLLGACASTNAFETGRQYHGFILKYGFESNAVVGSALVDLYSKCGEMDDALRVFQIMPERDIVSWNAMICGFAQNGDGVNALRLFDDMVQFSEKGIVPNEITFIGVLSACSHGGLVRQGCCHFNDMTYKYMIQPKIEHYTCMVDMLARAGLLEEAEAVILSLPFDPDSVMWGTLLGACRRHENFAMATRIMKRLLDDETENSSSYILLANMYASRCEWNDAFDVREMMRAKGAQKMIGSSWIEIRNHVHSFMSGEKYHPQIESIYEVLQKLCLDMLVEQQEHSKICFTA</sequence>
<proteinExistence type="predicted"/>
<evidence type="ECO:0000313" key="2">
    <source>
        <dbReference type="Proteomes" id="UP001234297"/>
    </source>
</evidence>
<protein>
    <submittedName>
        <fullName evidence="1">Uncharacterized protein</fullName>
    </submittedName>
</protein>
<reference evidence="1 2" key="1">
    <citation type="journal article" date="2022" name="Hortic Res">
        <title>A haplotype resolved chromosomal level avocado genome allows analysis of novel avocado genes.</title>
        <authorList>
            <person name="Nath O."/>
            <person name="Fletcher S.J."/>
            <person name="Hayward A."/>
            <person name="Shaw L.M."/>
            <person name="Masouleh A.K."/>
            <person name="Furtado A."/>
            <person name="Henry R.J."/>
            <person name="Mitter N."/>
        </authorList>
    </citation>
    <scope>NUCLEOTIDE SEQUENCE [LARGE SCALE GENOMIC DNA]</scope>
    <source>
        <strain evidence="2">cv. Hass</strain>
    </source>
</reference>
<evidence type="ECO:0000313" key="1">
    <source>
        <dbReference type="EMBL" id="KAJ8646264.1"/>
    </source>
</evidence>
<comment type="caution">
    <text evidence="1">The sequence shown here is derived from an EMBL/GenBank/DDBJ whole genome shotgun (WGS) entry which is preliminary data.</text>
</comment>
<accession>A0ACC2MKV3</accession>
<dbReference type="Proteomes" id="UP001234297">
    <property type="component" value="Chromosome 2"/>
</dbReference>
<name>A0ACC2MKV3_PERAE</name>
<dbReference type="EMBL" id="CM056810">
    <property type="protein sequence ID" value="KAJ8646264.1"/>
    <property type="molecule type" value="Genomic_DNA"/>
</dbReference>
<keyword evidence="2" id="KW-1185">Reference proteome</keyword>
<organism evidence="1 2">
    <name type="scientific">Persea americana</name>
    <name type="common">Avocado</name>
    <dbReference type="NCBI Taxonomy" id="3435"/>
    <lineage>
        <taxon>Eukaryota</taxon>
        <taxon>Viridiplantae</taxon>
        <taxon>Streptophyta</taxon>
        <taxon>Embryophyta</taxon>
        <taxon>Tracheophyta</taxon>
        <taxon>Spermatophyta</taxon>
        <taxon>Magnoliopsida</taxon>
        <taxon>Magnoliidae</taxon>
        <taxon>Laurales</taxon>
        <taxon>Lauraceae</taxon>
        <taxon>Persea</taxon>
    </lineage>
</organism>
<gene>
    <name evidence="1" type="ORF">MRB53_008012</name>
</gene>